<dbReference type="PANTHER" id="PTHR47810:SF1">
    <property type="entry name" value="DNA LIGASE B"/>
    <property type="match status" value="1"/>
</dbReference>
<dbReference type="EMBL" id="CAADJE010000024">
    <property type="protein sequence ID" value="VFS70237.1"/>
    <property type="molecule type" value="Genomic_DNA"/>
</dbReference>
<dbReference type="InterPro" id="IPR018239">
    <property type="entry name" value="DNA_ligase_AS"/>
</dbReference>
<gene>
    <name evidence="7" type="primary">ligB_2</name>
    <name evidence="7" type="ORF">NCTC12998_03775</name>
</gene>
<evidence type="ECO:0000313" key="8">
    <source>
        <dbReference type="Proteomes" id="UP000345637"/>
    </source>
</evidence>
<keyword evidence="1 7" id="KW-0436">Ligase</keyword>
<dbReference type="FunFam" id="3.30.470.30:FF:000007">
    <property type="entry name" value="DNA ligase B"/>
    <property type="match status" value="1"/>
</dbReference>
<dbReference type="InterPro" id="IPR013840">
    <property type="entry name" value="DNAligase_N"/>
</dbReference>
<proteinExistence type="predicted"/>
<dbReference type="Proteomes" id="UP000345637">
    <property type="component" value="Unassembled WGS sequence"/>
</dbReference>
<dbReference type="AlphaFoldDB" id="A0A485B956"/>
<keyword evidence="5" id="KW-0234">DNA repair</keyword>
<evidence type="ECO:0000259" key="6">
    <source>
        <dbReference type="SMART" id="SM00532"/>
    </source>
</evidence>
<keyword evidence="3" id="KW-0227">DNA damage</keyword>
<protein>
    <submittedName>
        <fullName evidence="7">DNA ligase B</fullName>
        <ecNumber evidence="7">6.5.1.2</ecNumber>
    </submittedName>
</protein>
<evidence type="ECO:0000256" key="5">
    <source>
        <dbReference type="ARBA" id="ARBA00023204"/>
    </source>
</evidence>
<sequence>MPPTTGEVGHPVAHTGVRKLADQSDVARWMRDKTDLWVQPKVDGVAVTLVYRHGRLAQAISRGDGRSGEEWTARVRQIPAVPKVTEGELANSVLQGELFLQRDGHVQKQMGGMNARAKVAGTLMRLDSSAQLAELGIFIWAWPDGPQDMRQRLALLRKSGFLHSASFTQSVTDAQQVVRWRERWLTSPLPFATDGVVVRRGHEPAGRLWAPGQGEWVVAWKYPPASRLMEVRGIHFSGRAQRQNFPSSRCWSRSTWMTNGLSKSVSGRFPVGSAWILVPAISYKSVWRARAFRVSTASYGDRRSVRNRSHPRNGLPH</sequence>
<dbReference type="InterPro" id="IPR013839">
    <property type="entry name" value="DNAligase_adenylation"/>
</dbReference>
<evidence type="ECO:0000256" key="2">
    <source>
        <dbReference type="ARBA" id="ARBA00022705"/>
    </source>
</evidence>
<evidence type="ECO:0000256" key="1">
    <source>
        <dbReference type="ARBA" id="ARBA00022598"/>
    </source>
</evidence>
<dbReference type="Gene3D" id="3.30.470.30">
    <property type="entry name" value="DNA ligase/mRNA capping enzyme"/>
    <property type="match status" value="1"/>
</dbReference>
<name>A0A485B956_RAOPL</name>
<dbReference type="SMART" id="SM00532">
    <property type="entry name" value="LIGANc"/>
    <property type="match status" value="1"/>
</dbReference>
<evidence type="ECO:0000313" key="7">
    <source>
        <dbReference type="EMBL" id="VFS70237.1"/>
    </source>
</evidence>
<evidence type="ECO:0000256" key="4">
    <source>
        <dbReference type="ARBA" id="ARBA00023027"/>
    </source>
</evidence>
<feature type="domain" description="NAD-dependent DNA ligase N-terminal" evidence="6">
    <location>
        <begin position="1"/>
        <end position="265"/>
    </location>
</feature>
<reference evidence="7 8" key="1">
    <citation type="submission" date="2019-03" db="EMBL/GenBank/DDBJ databases">
        <authorList>
            <consortium name="Pathogen Informatics"/>
        </authorList>
    </citation>
    <scope>NUCLEOTIDE SEQUENCE [LARGE SCALE GENOMIC DNA]</scope>
    <source>
        <strain evidence="7 8">NCTC12998</strain>
    </source>
</reference>
<dbReference type="GO" id="GO:0006260">
    <property type="term" value="P:DNA replication"/>
    <property type="evidence" value="ECO:0007669"/>
    <property type="project" value="UniProtKB-KW"/>
</dbReference>
<keyword evidence="2" id="KW-0235">DNA replication</keyword>
<dbReference type="GO" id="GO:0006281">
    <property type="term" value="P:DNA repair"/>
    <property type="evidence" value="ECO:0007669"/>
    <property type="project" value="UniProtKB-KW"/>
</dbReference>
<keyword evidence="4" id="KW-0520">NAD</keyword>
<accession>A0A485B956</accession>
<dbReference type="PANTHER" id="PTHR47810">
    <property type="entry name" value="DNA LIGASE"/>
    <property type="match status" value="1"/>
</dbReference>
<evidence type="ECO:0000256" key="3">
    <source>
        <dbReference type="ARBA" id="ARBA00022763"/>
    </source>
</evidence>
<dbReference type="GO" id="GO:0003911">
    <property type="term" value="F:DNA ligase (NAD+) activity"/>
    <property type="evidence" value="ECO:0007669"/>
    <property type="project" value="UniProtKB-EC"/>
</dbReference>
<dbReference type="PROSITE" id="PS01055">
    <property type="entry name" value="DNA_LIGASE_N1"/>
    <property type="match status" value="1"/>
</dbReference>
<dbReference type="Pfam" id="PF01653">
    <property type="entry name" value="DNA_ligase_aden"/>
    <property type="match status" value="1"/>
</dbReference>
<organism evidence="7 8">
    <name type="scientific">Raoultella planticola</name>
    <name type="common">Klebsiella planticola</name>
    <dbReference type="NCBI Taxonomy" id="575"/>
    <lineage>
        <taxon>Bacteria</taxon>
        <taxon>Pseudomonadati</taxon>
        <taxon>Pseudomonadota</taxon>
        <taxon>Gammaproteobacteria</taxon>
        <taxon>Enterobacterales</taxon>
        <taxon>Enterobacteriaceae</taxon>
        <taxon>Klebsiella/Raoultella group</taxon>
        <taxon>Raoultella</taxon>
    </lineage>
</organism>
<dbReference type="EC" id="6.5.1.2" evidence="7"/>
<dbReference type="SUPFAM" id="SSF56091">
    <property type="entry name" value="DNA ligase/mRNA capping enzyme, catalytic domain"/>
    <property type="match status" value="1"/>
</dbReference>
<dbReference type="InterPro" id="IPR050326">
    <property type="entry name" value="NAD_dep_DNA_ligaseB"/>
</dbReference>